<name>A0A6C2U7P6_PONDE</name>
<feature type="modified residue" description="4-aspartylphosphate" evidence="3">
    <location>
        <position position="54"/>
    </location>
</feature>
<evidence type="ECO:0000259" key="4">
    <source>
        <dbReference type="PROSITE" id="PS50043"/>
    </source>
</evidence>
<dbReference type="InterPro" id="IPR011006">
    <property type="entry name" value="CheY-like_superfamily"/>
</dbReference>
<dbReference type="InterPro" id="IPR001789">
    <property type="entry name" value="Sig_transdc_resp-reg_receiver"/>
</dbReference>
<gene>
    <name evidence="6" type="primary">nreC_9</name>
    <name evidence="6" type="ORF">PDESU_04126</name>
</gene>
<dbReference type="RefSeq" id="WP_168442446.1">
    <property type="nucleotide sequence ID" value="NZ_CAAHFG010000002.1"/>
</dbReference>
<keyword evidence="7" id="KW-1185">Reference proteome</keyword>
<dbReference type="PROSITE" id="PS00622">
    <property type="entry name" value="HTH_LUXR_1"/>
    <property type="match status" value="1"/>
</dbReference>
<feature type="domain" description="Response regulatory" evidence="5">
    <location>
        <begin position="3"/>
        <end position="119"/>
    </location>
</feature>
<organism evidence="6 7">
    <name type="scientific">Pontiella desulfatans</name>
    <dbReference type="NCBI Taxonomy" id="2750659"/>
    <lineage>
        <taxon>Bacteria</taxon>
        <taxon>Pseudomonadati</taxon>
        <taxon>Kiritimatiellota</taxon>
        <taxon>Kiritimatiellia</taxon>
        <taxon>Kiritimatiellales</taxon>
        <taxon>Pontiellaceae</taxon>
        <taxon>Pontiella</taxon>
    </lineage>
</organism>
<dbReference type="SUPFAM" id="SSF46894">
    <property type="entry name" value="C-terminal effector domain of the bipartite response regulators"/>
    <property type="match status" value="1"/>
</dbReference>
<dbReference type="PROSITE" id="PS50110">
    <property type="entry name" value="RESPONSE_REGULATORY"/>
    <property type="match status" value="1"/>
</dbReference>
<dbReference type="CDD" id="cd17535">
    <property type="entry name" value="REC_NarL-like"/>
    <property type="match status" value="1"/>
</dbReference>
<accession>A0A6C2U7P6</accession>
<dbReference type="SMART" id="SM00421">
    <property type="entry name" value="HTH_LUXR"/>
    <property type="match status" value="1"/>
</dbReference>
<dbReference type="InterPro" id="IPR016032">
    <property type="entry name" value="Sig_transdc_resp-reg_C-effctor"/>
</dbReference>
<protein>
    <submittedName>
        <fullName evidence="6">Oxygen regulatory protein NreC</fullName>
    </submittedName>
</protein>
<dbReference type="SUPFAM" id="SSF52172">
    <property type="entry name" value="CheY-like"/>
    <property type="match status" value="1"/>
</dbReference>
<dbReference type="AlphaFoldDB" id="A0A6C2U7P6"/>
<proteinExistence type="predicted"/>
<sequence length="211" mass="23423">MIKVGIVEDNRTLREGFETLINRSGDMECVCTCSTVGEALKQIPKARPDVVMMDIQLPDGTGIECTASIKEQLPDVQVVVVTVYEDSDRIFRALQAGACGYLLKRANPERIVEAVREAHDGDVPMTPEIARKVIGQFQAQAQTSSDVEKLTSRENEVLRHVMHGMTNKEIAEHMCVTVATIKFHLQHIYEKLHVHSRTEAALKVQQASDAG</sequence>
<dbReference type="Gene3D" id="3.40.50.2300">
    <property type="match status" value="1"/>
</dbReference>
<evidence type="ECO:0000256" key="1">
    <source>
        <dbReference type="ARBA" id="ARBA00022553"/>
    </source>
</evidence>
<keyword evidence="1 3" id="KW-0597">Phosphoprotein</keyword>
<dbReference type="GO" id="GO:0000160">
    <property type="term" value="P:phosphorelay signal transduction system"/>
    <property type="evidence" value="ECO:0007669"/>
    <property type="project" value="InterPro"/>
</dbReference>
<evidence type="ECO:0000313" key="7">
    <source>
        <dbReference type="Proteomes" id="UP000366872"/>
    </source>
</evidence>
<dbReference type="InterPro" id="IPR039420">
    <property type="entry name" value="WalR-like"/>
</dbReference>
<evidence type="ECO:0000259" key="5">
    <source>
        <dbReference type="PROSITE" id="PS50110"/>
    </source>
</evidence>
<dbReference type="Pfam" id="PF00196">
    <property type="entry name" value="GerE"/>
    <property type="match status" value="1"/>
</dbReference>
<dbReference type="CDD" id="cd06170">
    <property type="entry name" value="LuxR_C_like"/>
    <property type="match status" value="1"/>
</dbReference>
<dbReference type="PRINTS" id="PR00038">
    <property type="entry name" value="HTHLUXR"/>
</dbReference>
<dbReference type="Pfam" id="PF00072">
    <property type="entry name" value="Response_reg"/>
    <property type="match status" value="1"/>
</dbReference>
<dbReference type="PANTHER" id="PTHR43214:SF43">
    <property type="entry name" value="TWO-COMPONENT RESPONSE REGULATOR"/>
    <property type="match status" value="1"/>
</dbReference>
<dbReference type="PANTHER" id="PTHR43214">
    <property type="entry name" value="TWO-COMPONENT RESPONSE REGULATOR"/>
    <property type="match status" value="1"/>
</dbReference>
<dbReference type="Proteomes" id="UP000366872">
    <property type="component" value="Unassembled WGS sequence"/>
</dbReference>
<evidence type="ECO:0000313" key="6">
    <source>
        <dbReference type="EMBL" id="VGO15541.1"/>
    </source>
</evidence>
<dbReference type="InterPro" id="IPR000792">
    <property type="entry name" value="Tscrpt_reg_LuxR_C"/>
</dbReference>
<evidence type="ECO:0000256" key="2">
    <source>
        <dbReference type="ARBA" id="ARBA00023125"/>
    </source>
</evidence>
<reference evidence="6 7" key="1">
    <citation type="submission" date="2019-04" db="EMBL/GenBank/DDBJ databases">
        <authorList>
            <person name="Van Vliet M D."/>
        </authorList>
    </citation>
    <scope>NUCLEOTIDE SEQUENCE [LARGE SCALE GENOMIC DNA]</scope>
    <source>
        <strain evidence="6 7">F1</strain>
    </source>
</reference>
<evidence type="ECO:0000256" key="3">
    <source>
        <dbReference type="PROSITE-ProRule" id="PRU00169"/>
    </source>
</evidence>
<keyword evidence="2" id="KW-0238">DNA-binding</keyword>
<dbReference type="GO" id="GO:0006355">
    <property type="term" value="P:regulation of DNA-templated transcription"/>
    <property type="evidence" value="ECO:0007669"/>
    <property type="project" value="InterPro"/>
</dbReference>
<dbReference type="PROSITE" id="PS50043">
    <property type="entry name" value="HTH_LUXR_2"/>
    <property type="match status" value="1"/>
</dbReference>
<dbReference type="EMBL" id="CAAHFG010000002">
    <property type="protein sequence ID" value="VGO15541.1"/>
    <property type="molecule type" value="Genomic_DNA"/>
</dbReference>
<dbReference type="InterPro" id="IPR058245">
    <property type="entry name" value="NreC/VraR/RcsB-like_REC"/>
</dbReference>
<dbReference type="SMART" id="SM00448">
    <property type="entry name" value="REC"/>
    <property type="match status" value="1"/>
</dbReference>
<dbReference type="GO" id="GO:0003677">
    <property type="term" value="F:DNA binding"/>
    <property type="evidence" value="ECO:0007669"/>
    <property type="project" value="UniProtKB-KW"/>
</dbReference>
<feature type="domain" description="HTH luxR-type" evidence="4">
    <location>
        <begin position="143"/>
        <end position="208"/>
    </location>
</feature>